<accession>A0A0F9V4C8</accession>
<evidence type="ECO:0000313" key="1">
    <source>
        <dbReference type="EMBL" id="KKN98824.1"/>
    </source>
</evidence>
<comment type="caution">
    <text evidence="1">The sequence shown here is derived from an EMBL/GenBank/DDBJ whole genome shotgun (WGS) entry which is preliminary data.</text>
</comment>
<protein>
    <submittedName>
        <fullName evidence="1">Uncharacterized protein</fullName>
    </submittedName>
</protein>
<proteinExistence type="predicted"/>
<dbReference type="EMBL" id="LAZR01000049">
    <property type="protein sequence ID" value="KKN98824.1"/>
    <property type="molecule type" value="Genomic_DNA"/>
</dbReference>
<name>A0A0F9V4C8_9ZZZZ</name>
<sequence>MTDGFSDRATPSPGEYDKITCGVCGSLMDVKRNVMSATGMAEAMSKRQHLHDVFWCSDIEADWHIQAKAIQELARKTPSQKTEIALLVEALDIIRNRCATKKVSKFQ</sequence>
<dbReference type="AlphaFoldDB" id="A0A0F9V4C8"/>
<organism evidence="1">
    <name type="scientific">marine sediment metagenome</name>
    <dbReference type="NCBI Taxonomy" id="412755"/>
    <lineage>
        <taxon>unclassified sequences</taxon>
        <taxon>metagenomes</taxon>
        <taxon>ecological metagenomes</taxon>
    </lineage>
</organism>
<gene>
    <name evidence="1" type="ORF">LCGC14_0140650</name>
</gene>
<reference evidence="1" key="1">
    <citation type="journal article" date="2015" name="Nature">
        <title>Complex archaea that bridge the gap between prokaryotes and eukaryotes.</title>
        <authorList>
            <person name="Spang A."/>
            <person name="Saw J.H."/>
            <person name="Jorgensen S.L."/>
            <person name="Zaremba-Niedzwiedzka K."/>
            <person name="Martijn J."/>
            <person name="Lind A.E."/>
            <person name="van Eijk R."/>
            <person name="Schleper C."/>
            <person name="Guy L."/>
            <person name="Ettema T.J."/>
        </authorList>
    </citation>
    <scope>NUCLEOTIDE SEQUENCE</scope>
</reference>